<protein>
    <recommendedName>
        <fullName evidence="1">Fungal-type protein kinase domain-containing protein</fullName>
    </recommendedName>
</protein>
<keyword evidence="3" id="KW-1185">Reference proteome</keyword>
<dbReference type="InterPro" id="IPR011009">
    <property type="entry name" value="Kinase-like_dom_sf"/>
</dbReference>
<dbReference type="Pfam" id="PF17667">
    <property type="entry name" value="Pkinase_fungal"/>
    <property type="match status" value="1"/>
</dbReference>
<evidence type="ECO:0000259" key="1">
    <source>
        <dbReference type="Pfam" id="PF17667"/>
    </source>
</evidence>
<dbReference type="Proteomes" id="UP000703269">
    <property type="component" value="Unassembled WGS sequence"/>
</dbReference>
<sequence length="795" mass="89461">MSSPEALPRTPLYGRICPEYSTTKTSHAEDCVALSKALTDHWIAFMPLDMLFAKFLPGEAFPEHVSVECPDYAAIESNQGSADLRRSWAMATLRGSLPDDMTILINTSQTMKTSTAESDVAFHFHASEPPSSQPEPAHVVDGPFQFDAVDIACEFYGDDLASPFRCGENLLESIENPEGDFVRGRLASLAQKHFELQHRVSLWQIVLSRNEAHIIRWDRAGAVVSEGFNPTQDPWIFRLLWRYSLASPGQRGFDDSVRLGSGEHRALFENALRQHKTACHAAGREYFAHADLSSAIRGSQVHQIDVPDEASIIRPCLVGRQFYAAHSPIGRGTRMFVAYDLVTQQLRILKDAWRPDHEGCIPEYAAYRDIERSKVDHVPKVVCGGDVLNRPEASPQVTITQDLAIGEESASWRRPPVSEANLRKLVHYRILEDIVLPLEQLNNSRELLEAFRDIATAIQQVHDEVGLMHRDITWSNIRWTYDLESGRPRGALVDWDHAVCTDSQVNDNNPNISATWHFMPIRLMNDPRGVHTLIDDMESLYWSLLYGALHFVKHENPNILLGKNDFFGLCDGHEDDETTKMGAMAKREWLRNLGRVKSVKWASGPFSEFMQKVTKLWARFYRHIDTEAANDFGDALDPLDWQRFRAKLSGTGWFIKKINKALAKYPSGWKDDTVPDQFPKRSAKDVRDVREDLRTSRRTASLMSIDPKSRIAVAPGQSPRGSQSNMQVDLRTSVLKRKVGTIQDDEHTNIAVPSSSDLAPPPKAARMAEGLSGLGSGKKSFGRSANFVRIIPLKH</sequence>
<accession>A0A9P3LE99</accession>
<proteinExistence type="predicted"/>
<reference evidence="2 3" key="1">
    <citation type="submission" date="2021-08" db="EMBL/GenBank/DDBJ databases">
        <title>Draft Genome Sequence of Phanerochaete sordida strain YK-624.</title>
        <authorList>
            <person name="Mori T."/>
            <person name="Dohra H."/>
            <person name="Suzuki T."/>
            <person name="Kawagishi H."/>
            <person name="Hirai H."/>
        </authorList>
    </citation>
    <scope>NUCLEOTIDE SEQUENCE [LARGE SCALE GENOMIC DNA]</scope>
    <source>
        <strain evidence="2 3">YK-624</strain>
    </source>
</reference>
<dbReference type="PANTHER" id="PTHR38248:SF2">
    <property type="entry name" value="FUNK1 11"/>
    <property type="match status" value="1"/>
</dbReference>
<dbReference type="InterPro" id="IPR040976">
    <property type="entry name" value="Pkinase_fungal"/>
</dbReference>
<dbReference type="Gene3D" id="1.10.510.10">
    <property type="entry name" value="Transferase(Phosphotransferase) domain 1"/>
    <property type="match status" value="1"/>
</dbReference>
<name>A0A9P3LE99_9APHY</name>
<dbReference type="AlphaFoldDB" id="A0A9P3LE99"/>
<dbReference type="OrthoDB" id="5569250at2759"/>
<dbReference type="EMBL" id="BPQB01000024">
    <property type="protein sequence ID" value="GJE92050.1"/>
    <property type="molecule type" value="Genomic_DNA"/>
</dbReference>
<dbReference type="SUPFAM" id="SSF56112">
    <property type="entry name" value="Protein kinase-like (PK-like)"/>
    <property type="match status" value="1"/>
</dbReference>
<comment type="caution">
    <text evidence="2">The sequence shown here is derived from an EMBL/GenBank/DDBJ whole genome shotgun (WGS) entry which is preliminary data.</text>
</comment>
<evidence type="ECO:0000313" key="3">
    <source>
        <dbReference type="Proteomes" id="UP000703269"/>
    </source>
</evidence>
<dbReference type="PANTHER" id="PTHR38248">
    <property type="entry name" value="FUNK1 6"/>
    <property type="match status" value="1"/>
</dbReference>
<organism evidence="2 3">
    <name type="scientific">Phanerochaete sordida</name>
    <dbReference type="NCBI Taxonomy" id="48140"/>
    <lineage>
        <taxon>Eukaryota</taxon>
        <taxon>Fungi</taxon>
        <taxon>Dikarya</taxon>
        <taxon>Basidiomycota</taxon>
        <taxon>Agaricomycotina</taxon>
        <taxon>Agaricomycetes</taxon>
        <taxon>Polyporales</taxon>
        <taxon>Phanerochaetaceae</taxon>
        <taxon>Phanerochaete</taxon>
    </lineage>
</organism>
<feature type="domain" description="Fungal-type protein kinase" evidence="1">
    <location>
        <begin position="203"/>
        <end position="546"/>
    </location>
</feature>
<evidence type="ECO:0000313" key="2">
    <source>
        <dbReference type="EMBL" id="GJE92050.1"/>
    </source>
</evidence>
<gene>
    <name evidence="2" type="ORF">PsYK624_082030</name>
</gene>